<evidence type="ECO:0000256" key="2">
    <source>
        <dbReference type="ARBA" id="ARBA00001946"/>
    </source>
</evidence>
<dbReference type="GO" id="GO:0070260">
    <property type="term" value="F:5'-tyrosyl-DNA phosphodiesterase activity"/>
    <property type="evidence" value="ECO:0007669"/>
    <property type="project" value="TreeGrafter"/>
</dbReference>
<feature type="non-terminal residue" evidence="12">
    <location>
        <position position="1"/>
    </location>
</feature>
<keyword evidence="9" id="KW-0234">DNA repair</keyword>
<dbReference type="GO" id="GO:0005737">
    <property type="term" value="C:cytoplasm"/>
    <property type="evidence" value="ECO:0007669"/>
    <property type="project" value="TreeGrafter"/>
</dbReference>
<evidence type="ECO:0000256" key="6">
    <source>
        <dbReference type="ARBA" id="ARBA00022763"/>
    </source>
</evidence>
<dbReference type="PANTHER" id="PTHR15822">
    <property type="entry name" value="TRAF AND TNF RECEPTOR-ASSOCIATED PROTEIN"/>
    <property type="match status" value="1"/>
</dbReference>
<reference evidence="12" key="1">
    <citation type="submission" date="2021-02" db="EMBL/GenBank/DDBJ databases">
        <authorList>
            <person name="Dougan E. K."/>
            <person name="Rhodes N."/>
            <person name="Thang M."/>
            <person name="Chan C."/>
        </authorList>
    </citation>
    <scope>NUCLEOTIDE SEQUENCE</scope>
</reference>
<evidence type="ECO:0000256" key="1">
    <source>
        <dbReference type="ARBA" id="ARBA00001936"/>
    </source>
</evidence>
<evidence type="ECO:0000313" key="13">
    <source>
        <dbReference type="Proteomes" id="UP000654075"/>
    </source>
</evidence>
<feature type="region of interest" description="Disordered" evidence="11">
    <location>
        <begin position="154"/>
        <end position="198"/>
    </location>
</feature>
<evidence type="ECO:0000256" key="11">
    <source>
        <dbReference type="SAM" id="MobiDB-lite"/>
    </source>
</evidence>
<keyword evidence="6" id="KW-0227">DNA damage</keyword>
<feature type="compositionally biased region" description="Low complexity" evidence="11">
    <location>
        <begin position="161"/>
        <end position="177"/>
    </location>
</feature>
<dbReference type="Gene3D" id="3.60.10.10">
    <property type="entry name" value="Endonuclease/exonuclease/phosphatase"/>
    <property type="match status" value="2"/>
</dbReference>
<comment type="cofactor">
    <cofactor evidence="1">
        <name>Mn(2+)</name>
        <dbReference type="ChEBI" id="CHEBI:29035"/>
    </cofactor>
</comment>
<keyword evidence="13" id="KW-1185">Reference proteome</keyword>
<organism evidence="12 13">
    <name type="scientific">Polarella glacialis</name>
    <name type="common">Dinoflagellate</name>
    <dbReference type="NCBI Taxonomy" id="89957"/>
    <lineage>
        <taxon>Eukaryota</taxon>
        <taxon>Sar</taxon>
        <taxon>Alveolata</taxon>
        <taxon>Dinophyceae</taxon>
        <taxon>Suessiales</taxon>
        <taxon>Suessiaceae</taxon>
        <taxon>Polarella</taxon>
    </lineage>
</organism>
<dbReference type="EMBL" id="CAJNNV010008410">
    <property type="protein sequence ID" value="CAE8596190.1"/>
    <property type="molecule type" value="Genomic_DNA"/>
</dbReference>
<dbReference type="PANTHER" id="PTHR15822:SF4">
    <property type="entry name" value="TYROSYL-DNA PHOSPHODIESTERASE 2"/>
    <property type="match status" value="1"/>
</dbReference>
<keyword evidence="7" id="KW-0378">Hydrolase</keyword>
<keyword evidence="4" id="KW-0540">Nuclease</keyword>
<comment type="subcellular location">
    <subcellularLocation>
        <location evidence="3">Nucleus</location>
    </subcellularLocation>
</comment>
<dbReference type="OrthoDB" id="9975959at2759"/>
<keyword evidence="8" id="KW-0460">Magnesium</keyword>
<dbReference type="Proteomes" id="UP000654075">
    <property type="component" value="Unassembled WGS sequence"/>
</dbReference>
<evidence type="ECO:0000256" key="9">
    <source>
        <dbReference type="ARBA" id="ARBA00023204"/>
    </source>
</evidence>
<dbReference type="InterPro" id="IPR051547">
    <property type="entry name" value="TDP2-like"/>
</dbReference>
<gene>
    <name evidence="12" type="ORF">PGLA1383_LOCUS14659</name>
</gene>
<dbReference type="InterPro" id="IPR036691">
    <property type="entry name" value="Endo/exonu/phosph_ase_sf"/>
</dbReference>
<evidence type="ECO:0000256" key="3">
    <source>
        <dbReference type="ARBA" id="ARBA00004123"/>
    </source>
</evidence>
<dbReference type="GO" id="GO:0005634">
    <property type="term" value="C:nucleus"/>
    <property type="evidence" value="ECO:0007669"/>
    <property type="project" value="UniProtKB-SubCell"/>
</dbReference>
<dbReference type="AlphaFoldDB" id="A0A813EDR9"/>
<sequence length="198" mass="20530">VPPGASRSSPVVTAMLGGDLNLRDEEVKAVQRELGDEAVGIADVWGFCGSPEASRWTWDTGANTNIGATYVCKTRFDRVLFISQGISDIAGAPGAIAIPKAKAKAKASSARMPEQSGGSNNGWRPASLSLVGKEKVPNLGRFPSDHWGVLTEWTLSGGSGPSAPAGRAEPAGRPAGSQGEAARPKVVPNRVVIDLDDD</sequence>
<evidence type="ECO:0000256" key="10">
    <source>
        <dbReference type="ARBA" id="ARBA00023242"/>
    </source>
</evidence>
<protein>
    <submittedName>
        <fullName evidence="12">Uncharacterized protein</fullName>
    </submittedName>
</protein>
<dbReference type="GO" id="GO:0003697">
    <property type="term" value="F:single-stranded DNA binding"/>
    <property type="evidence" value="ECO:0007669"/>
    <property type="project" value="TreeGrafter"/>
</dbReference>
<accession>A0A813EDR9</accession>
<comment type="cofactor">
    <cofactor evidence="2">
        <name>Mg(2+)</name>
        <dbReference type="ChEBI" id="CHEBI:18420"/>
    </cofactor>
</comment>
<keyword evidence="10" id="KW-0539">Nucleus</keyword>
<evidence type="ECO:0000256" key="5">
    <source>
        <dbReference type="ARBA" id="ARBA00022723"/>
    </source>
</evidence>
<evidence type="ECO:0000313" key="12">
    <source>
        <dbReference type="EMBL" id="CAE8596190.1"/>
    </source>
</evidence>
<name>A0A813EDR9_POLGL</name>
<dbReference type="GO" id="GO:0006302">
    <property type="term" value="P:double-strand break repair"/>
    <property type="evidence" value="ECO:0007669"/>
    <property type="project" value="TreeGrafter"/>
</dbReference>
<comment type="caution">
    <text evidence="12">The sequence shown here is derived from an EMBL/GenBank/DDBJ whole genome shotgun (WGS) entry which is preliminary data.</text>
</comment>
<evidence type="ECO:0000256" key="7">
    <source>
        <dbReference type="ARBA" id="ARBA00022801"/>
    </source>
</evidence>
<dbReference type="GO" id="GO:0004518">
    <property type="term" value="F:nuclease activity"/>
    <property type="evidence" value="ECO:0007669"/>
    <property type="project" value="UniProtKB-KW"/>
</dbReference>
<evidence type="ECO:0000256" key="4">
    <source>
        <dbReference type="ARBA" id="ARBA00022722"/>
    </source>
</evidence>
<proteinExistence type="predicted"/>
<evidence type="ECO:0000256" key="8">
    <source>
        <dbReference type="ARBA" id="ARBA00022842"/>
    </source>
</evidence>
<dbReference type="GO" id="GO:0046872">
    <property type="term" value="F:metal ion binding"/>
    <property type="evidence" value="ECO:0007669"/>
    <property type="project" value="UniProtKB-KW"/>
</dbReference>
<keyword evidence="5" id="KW-0479">Metal-binding</keyword>